<sequence>MTERDEPGPTAAFWKSRTGVTLLAFLGVAALLLGWEHGLHLFAGDAFTVLLLIGSFLMHLFMHGGHGGHGGGGDR</sequence>
<keyword evidence="1" id="KW-1133">Transmembrane helix</keyword>
<keyword evidence="1" id="KW-0472">Membrane</keyword>
<evidence type="ECO:0000313" key="2">
    <source>
        <dbReference type="EMBL" id="MFC3165767.1"/>
    </source>
</evidence>
<keyword evidence="3" id="KW-1185">Reference proteome</keyword>
<dbReference type="Pfam" id="PF11666">
    <property type="entry name" value="DUF2933"/>
    <property type="match status" value="1"/>
</dbReference>
<keyword evidence="1" id="KW-0812">Transmembrane</keyword>
<feature type="transmembrane region" description="Helical" evidence="1">
    <location>
        <begin position="41"/>
        <end position="61"/>
    </location>
</feature>
<feature type="transmembrane region" description="Helical" evidence="1">
    <location>
        <begin position="12"/>
        <end position="35"/>
    </location>
</feature>
<reference evidence="3" key="1">
    <citation type="journal article" date="2019" name="Int. J. Syst. Evol. Microbiol.">
        <title>The Global Catalogue of Microorganisms (GCM) 10K type strain sequencing project: providing services to taxonomists for standard genome sequencing and annotation.</title>
        <authorList>
            <consortium name="The Broad Institute Genomics Platform"/>
            <consortium name="The Broad Institute Genome Sequencing Center for Infectious Disease"/>
            <person name="Wu L."/>
            <person name="Ma J."/>
        </authorList>
    </citation>
    <scope>NUCLEOTIDE SEQUENCE [LARGE SCALE GENOMIC DNA]</scope>
    <source>
        <strain evidence="3">KCTC 52231</strain>
    </source>
</reference>
<organism evidence="2 3">
    <name type="scientific">Ciceribacter thiooxidans</name>
    <dbReference type="NCBI Taxonomy" id="1969821"/>
    <lineage>
        <taxon>Bacteria</taxon>
        <taxon>Pseudomonadati</taxon>
        <taxon>Pseudomonadota</taxon>
        <taxon>Alphaproteobacteria</taxon>
        <taxon>Hyphomicrobiales</taxon>
        <taxon>Rhizobiaceae</taxon>
        <taxon>Ciceribacter</taxon>
    </lineage>
</organism>
<accession>A0ABV7IBM7</accession>
<name>A0ABV7IBM7_9HYPH</name>
<evidence type="ECO:0000313" key="3">
    <source>
        <dbReference type="Proteomes" id="UP001595647"/>
    </source>
</evidence>
<dbReference type="Proteomes" id="UP001595647">
    <property type="component" value="Unassembled WGS sequence"/>
</dbReference>
<dbReference type="RefSeq" id="WP_182308346.1">
    <property type="nucleotide sequence ID" value="NZ_CP059897.1"/>
</dbReference>
<evidence type="ECO:0000256" key="1">
    <source>
        <dbReference type="SAM" id="Phobius"/>
    </source>
</evidence>
<dbReference type="EMBL" id="JBHRTG010000019">
    <property type="protein sequence ID" value="MFC3165767.1"/>
    <property type="molecule type" value="Genomic_DNA"/>
</dbReference>
<protein>
    <submittedName>
        <fullName evidence="2">DUF2933 domain-containing protein</fullName>
    </submittedName>
</protein>
<dbReference type="InterPro" id="IPR021682">
    <property type="entry name" value="DUF2933"/>
</dbReference>
<comment type="caution">
    <text evidence="2">The sequence shown here is derived from an EMBL/GenBank/DDBJ whole genome shotgun (WGS) entry which is preliminary data.</text>
</comment>
<proteinExistence type="predicted"/>
<gene>
    <name evidence="2" type="ORF">ACFOHV_21005</name>
</gene>